<dbReference type="GO" id="GO:0046872">
    <property type="term" value="F:metal ion binding"/>
    <property type="evidence" value="ECO:0007669"/>
    <property type="project" value="UniProtKB-KW"/>
</dbReference>
<feature type="binding site" evidence="8">
    <location>
        <position position="23"/>
    </location>
    <ligand>
        <name>Fe cation</name>
        <dbReference type="ChEBI" id="CHEBI:24875"/>
        <label>1</label>
    </ligand>
</feature>
<dbReference type="PROSITE" id="PS00204">
    <property type="entry name" value="FERRITIN_2"/>
    <property type="match status" value="1"/>
</dbReference>
<keyword evidence="2 9" id="KW-0409">Iron storage</keyword>
<dbReference type="EMBL" id="JBJKFK010001060">
    <property type="protein sequence ID" value="KAL3314228.1"/>
    <property type="molecule type" value="Genomic_DNA"/>
</dbReference>
<dbReference type="GO" id="GO:0004322">
    <property type="term" value="F:ferroxidase activity"/>
    <property type="evidence" value="ECO:0007669"/>
    <property type="project" value="UniProtKB-EC"/>
</dbReference>
<dbReference type="Pfam" id="PF00210">
    <property type="entry name" value="Ferritin"/>
    <property type="match status" value="1"/>
</dbReference>
<dbReference type="SUPFAM" id="SSF47240">
    <property type="entry name" value="Ferritin-like"/>
    <property type="match status" value="1"/>
</dbReference>
<protein>
    <recommendedName>
        <fullName evidence="9">Ferritin</fullName>
        <ecNumber evidence="9">1.16.3.1</ecNumber>
    </recommendedName>
</protein>
<comment type="caution">
    <text evidence="11">The sequence shown here is derived from an EMBL/GenBank/DDBJ whole genome shotgun (WGS) entry which is preliminary data.</text>
</comment>
<evidence type="ECO:0000256" key="1">
    <source>
        <dbReference type="ARBA" id="ARBA00007513"/>
    </source>
</evidence>
<dbReference type="InterPro" id="IPR012347">
    <property type="entry name" value="Ferritin-like"/>
</dbReference>
<feature type="binding site" evidence="8">
    <location>
        <position position="58"/>
    </location>
    <ligand>
        <name>Fe cation</name>
        <dbReference type="ChEBI" id="CHEBI:24875"/>
        <label>1</label>
    </ligand>
</feature>
<keyword evidence="12" id="KW-1185">Reference proteome</keyword>
<evidence type="ECO:0000256" key="6">
    <source>
        <dbReference type="ARBA" id="ARBA00025111"/>
    </source>
</evidence>
<feature type="binding site" evidence="8">
    <location>
        <position position="137"/>
    </location>
    <ligand>
        <name>Fe cation</name>
        <dbReference type="ChEBI" id="CHEBI:24875"/>
        <label>1</label>
    </ligand>
</feature>
<dbReference type="PANTHER" id="PTHR11431:SF75">
    <property type="entry name" value="FERRITIN"/>
    <property type="match status" value="1"/>
</dbReference>
<evidence type="ECO:0000256" key="8">
    <source>
        <dbReference type="PIRSR" id="PIRSR601519-1"/>
    </source>
</evidence>
<accession>A0ABD2Q3M8</accession>
<evidence type="ECO:0000259" key="10">
    <source>
        <dbReference type="PROSITE" id="PS50905"/>
    </source>
</evidence>
<organism evidence="11 12">
    <name type="scientific">Cichlidogyrus casuarinus</name>
    <dbReference type="NCBI Taxonomy" id="1844966"/>
    <lineage>
        <taxon>Eukaryota</taxon>
        <taxon>Metazoa</taxon>
        <taxon>Spiralia</taxon>
        <taxon>Lophotrochozoa</taxon>
        <taxon>Platyhelminthes</taxon>
        <taxon>Monogenea</taxon>
        <taxon>Monopisthocotylea</taxon>
        <taxon>Dactylogyridea</taxon>
        <taxon>Ancyrocephalidae</taxon>
        <taxon>Cichlidogyrus</taxon>
    </lineage>
</organism>
<reference evidence="11 12" key="1">
    <citation type="submission" date="2024-11" db="EMBL/GenBank/DDBJ databases">
        <title>Adaptive evolution of stress response genes in parasites aligns with host niche diversity.</title>
        <authorList>
            <person name="Hahn C."/>
            <person name="Resl P."/>
        </authorList>
    </citation>
    <scope>NUCLEOTIDE SEQUENCE [LARGE SCALE GENOMIC DNA]</scope>
    <source>
        <strain evidence="11">EGGRZ-B1_66</strain>
        <tissue evidence="11">Body</tissue>
    </source>
</reference>
<dbReference type="InterPro" id="IPR009040">
    <property type="entry name" value="Ferritin-like_diiron"/>
</dbReference>
<dbReference type="Gene3D" id="1.20.1260.10">
    <property type="match status" value="1"/>
</dbReference>
<keyword evidence="5 8" id="KW-0408">Iron</keyword>
<gene>
    <name evidence="11" type="primary">FTH1_1</name>
    <name evidence="11" type="ORF">Ciccas_007155</name>
</gene>
<dbReference type="InterPro" id="IPR014034">
    <property type="entry name" value="Ferritin_CS"/>
</dbReference>
<keyword evidence="4 9" id="KW-0560">Oxidoreductase</keyword>
<proteinExistence type="inferred from homology"/>
<evidence type="ECO:0000256" key="4">
    <source>
        <dbReference type="ARBA" id="ARBA00023002"/>
    </source>
</evidence>
<comment type="function">
    <text evidence="9">Stores iron in a soluble, non-toxic, readily available form. Important for iron homeostasis. Iron is taken up in the ferrous form and deposited as ferric hydroxides after oxidation.</text>
</comment>
<feature type="domain" description="Ferritin-like diiron" evidence="10">
    <location>
        <begin position="6"/>
        <end position="155"/>
    </location>
</feature>
<dbReference type="InterPro" id="IPR009078">
    <property type="entry name" value="Ferritin-like_SF"/>
</dbReference>
<dbReference type="PANTHER" id="PTHR11431">
    <property type="entry name" value="FERRITIN"/>
    <property type="match status" value="1"/>
</dbReference>
<comment type="similarity">
    <text evidence="1 9">Belongs to the ferritin family.</text>
</comment>
<sequence length="175" mass="20131">MTLVRQNFSQPCEAAINKQINMELFAHYTYLSMAYHFDRDDIALEGFHKFFLEQSAEERKHAMMLMKYQNDRGGRIVWGDVKQPAKSDWGTGLDAMTEALNLEKEVNESLLALHSIAAEQNDAHLQDFLEANYLSEQVESIRQISGYIANLKRVGPGLGEYQFDKITLQEEHKQS</sequence>
<comment type="function">
    <text evidence="6">Stores iron in a soluble, non-toxic, readily available form. Important for iron homeostasis. Has ferroxidase activity. Iron is taken up in the ferrous form and deposited as ferric hydroxides after oxidation.</text>
</comment>
<name>A0ABD2Q3M8_9PLAT</name>
<dbReference type="InterPro" id="IPR001519">
    <property type="entry name" value="Ferritin"/>
</dbReference>
<evidence type="ECO:0000256" key="3">
    <source>
        <dbReference type="ARBA" id="ARBA00022723"/>
    </source>
</evidence>
<evidence type="ECO:0000313" key="12">
    <source>
        <dbReference type="Proteomes" id="UP001626550"/>
    </source>
</evidence>
<dbReference type="InterPro" id="IPR008331">
    <property type="entry name" value="Ferritin_DPS_dom"/>
</dbReference>
<evidence type="ECO:0000256" key="9">
    <source>
        <dbReference type="RuleBase" id="RU361145"/>
    </source>
</evidence>
<feature type="binding site" evidence="8">
    <location>
        <position position="103"/>
    </location>
    <ligand>
        <name>Fe cation</name>
        <dbReference type="ChEBI" id="CHEBI:24875"/>
        <label>1</label>
    </ligand>
</feature>
<dbReference type="FunFam" id="1.20.1260.10:FF:000002">
    <property type="entry name" value="Ferritin, mitochondrial"/>
    <property type="match status" value="1"/>
</dbReference>
<comment type="catalytic activity">
    <reaction evidence="7 9">
        <text>4 Fe(2+) + O2 + 4 H(+) = 4 Fe(3+) + 2 H2O</text>
        <dbReference type="Rhea" id="RHEA:11148"/>
        <dbReference type="ChEBI" id="CHEBI:15377"/>
        <dbReference type="ChEBI" id="CHEBI:15378"/>
        <dbReference type="ChEBI" id="CHEBI:15379"/>
        <dbReference type="ChEBI" id="CHEBI:29033"/>
        <dbReference type="ChEBI" id="CHEBI:29034"/>
        <dbReference type="EC" id="1.16.3.1"/>
    </reaction>
</comment>
<dbReference type="PROSITE" id="PS50905">
    <property type="entry name" value="FERRITIN_LIKE"/>
    <property type="match status" value="1"/>
</dbReference>
<dbReference type="AlphaFoldDB" id="A0ABD2Q3M8"/>
<evidence type="ECO:0000256" key="2">
    <source>
        <dbReference type="ARBA" id="ARBA00022434"/>
    </source>
</evidence>
<feature type="binding site" evidence="8">
    <location>
        <position position="61"/>
    </location>
    <ligand>
        <name>Fe cation</name>
        <dbReference type="ChEBI" id="CHEBI:24875"/>
        <label>1</label>
    </ligand>
</feature>
<dbReference type="EC" id="1.16.3.1" evidence="9"/>
<keyword evidence="3 8" id="KW-0479">Metal-binding</keyword>
<evidence type="ECO:0000313" key="11">
    <source>
        <dbReference type="EMBL" id="KAL3314228.1"/>
    </source>
</evidence>
<evidence type="ECO:0000256" key="5">
    <source>
        <dbReference type="ARBA" id="ARBA00023004"/>
    </source>
</evidence>
<dbReference type="CDD" id="cd01056">
    <property type="entry name" value="Euk_Ferritin"/>
    <property type="match status" value="1"/>
</dbReference>
<dbReference type="GO" id="GO:0006879">
    <property type="term" value="P:intracellular iron ion homeostasis"/>
    <property type="evidence" value="ECO:0007669"/>
    <property type="project" value="UniProtKB-KW"/>
</dbReference>
<evidence type="ECO:0000256" key="7">
    <source>
        <dbReference type="ARBA" id="ARBA00047990"/>
    </source>
</evidence>
<dbReference type="Proteomes" id="UP001626550">
    <property type="component" value="Unassembled WGS sequence"/>
</dbReference>